<feature type="domain" description="EamA" evidence="7">
    <location>
        <begin position="155"/>
        <end position="287"/>
    </location>
</feature>
<feature type="transmembrane region" description="Helical" evidence="6">
    <location>
        <begin position="44"/>
        <end position="64"/>
    </location>
</feature>
<dbReference type="PANTHER" id="PTHR32322">
    <property type="entry name" value="INNER MEMBRANE TRANSPORTER"/>
    <property type="match status" value="1"/>
</dbReference>
<keyword evidence="5 6" id="KW-0472">Membrane</keyword>
<evidence type="ECO:0000256" key="1">
    <source>
        <dbReference type="ARBA" id="ARBA00004141"/>
    </source>
</evidence>
<evidence type="ECO:0000313" key="8">
    <source>
        <dbReference type="EMBL" id="TDH34272.1"/>
    </source>
</evidence>
<sequence length="296" mass="30389">MTPISPTAPTPPLTGYLLGLVGVMIFAATLPMTHIALGGFSPSFITFGRAFGAALITGLALLGLRRSVPVANRRQLFAAGLLLAYGFPGFSSIAMQTVPASHGGIVLGILPLMTASFAALFGGEKPGLLFWGFGIAGAALVVSFSLSGADITPGIGDLWLALAALSASCGYVISGKISRSMPGWEVIAWSLVFVAPISLVGTIWSLLQGGVSAPDAAEYAGFGYLTGFSMVLGFVFWNRGLALGGIARVGQVQLLQSFFTIAFSAALLGEAVTPVKLAYAFAVGLVVWLGRKAKVG</sequence>
<dbReference type="Pfam" id="PF00892">
    <property type="entry name" value="EamA"/>
    <property type="match status" value="2"/>
</dbReference>
<dbReference type="Proteomes" id="UP000295131">
    <property type="component" value="Unassembled WGS sequence"/>
</dbReference>
<dbReference type="GO" id="GO:0016020">
    <property type="term" value="C:membrane"/>
    <property type="evidence" value="ECO:0007669"/>
    <property type="project" value="UniProtKB-SubCell"/>
</dbReference>
<evidence type="ECO:0000256" key="3">
    <source>
        <dbReference type="ARBA" id="ARBA00022692"/>
    </source>
</evidence>
<evidence type="ECO:0000256" key="5">
    <source>
        <dbReference type="ARBA" id="ARBA00023136"/>
    </source>
</evidence>
<proteinExistence type="inferred from homology"/>
<comment type="caution">
    <text evidence="8">The sequence shown here is derived from an EMBL/GenBank/DDBJ whole genome shotgun (WGS) entry which is preliminary data.</text>
</comment>
<dbReference type="InterPro" id="IPR037185">
    <property type="entry name" value="EmrE-like"/>
</dbReference>
<evidence type="ECO:0000313" key="9">
    <source>
        <dbReference type="Proteomes" id="UP000295131"/>
    </source>
</evidence>
<feature type="transmembrane region" description="Helical" evidence="6">
    <location>
        <begin position="158"/>
        <end position="174"/>
    </location>
</feature>
<feature type="transmembrane region" description="Helical" evidence="6">
    <location>
        <begin position="12"/>
        <end position="32"/>
    </location>
</feature>
<evidence type="ECO:0000256" key="6">
    <source>
        <dbReference type="SAM" id="Phobius"/>
    </source>
</evidence>
<feature type="transmembrane region" description="Helical" evidence="6">
    <location>
        <begin position="249"/>
        <end position="268"/>
    </location>
</feature>
<dbReference type="EMBL" id="SMSI01000004">
    <property type="protein sequence ID" value="TDH34272.1"/>
    <property type="molecule type" value="Genomic_DNA"/>
</dbReference>
<gene>
    <name evidence="8" type="ORF">E2A64_16490</name>
</gene>
<keyword evidence="9" id="KW-1185">Reference proteome</keyword>
<evidence type="ECO:0000259" key="7">
    <source>
        <dbReference type="Pfam" id="PF00892"/>
    </source>
</evidence>
<feature type="domain" description="EamA" evidence="7">
    <location>
        <begin position="14"/>
        <end position="138"/>
    </location>
</feature>
<protein>
    <submittedName>
        <fullName evidence="8">DMT family transporter</fullName>
    </submittedName>
</protein>
<dbReference type="RefSeq" id="WP_133285618.1">
    <property type="nucleotide sequence ID" value="NZ_SMSI01000004.1"/>
</dbReference>
<dbReference type="InterPro" id="IPR050638">
    <property type="entry name" value="AA-Vitamin_Transporters"/>
</dbReference>
<comment type="similarity">
    <text evidence="2">Belongs to the EamA transporter family.</text>
</comment>
<feature type="transmembrane region" description="Helical" evidence="6">
    <location>
        <begin position="101"/>
        <end position="121"/>
    </location>
</feature>
<name>A0A4R5PHH8_9HYPH</name>
<comment type="subcellular location">
    <subcellularLocation>
        <location evidence="1">Membrane</location>
        <topology evidence="1">Multi-pass membrane protein</topology>
    </subcellularLocation>
</comment>
<feature type="transmembrane region" description="Helical" evidence="6">
    <location>
        <begin position="274"/>
        <end position="290"/>
    </location>
</feature>
<keyword evidence="3 6" id="KW-0812">Transmembrane</keyword>
<reference evidence="8 9" key="1">
    <citation type="journal article" date="2013" name="Int. J. Syst. Evol. Microbiol.">
        <title>Hoeflea suaedae sp. nov., an endophytic bacterium isolated from the root of the halophyte Suaeda maritima.</title>
        <authorList>
            <person name="Chung E.J."/>
            <person name="Park J.A."/>
            <person name="Pramanik P."/>
            <person name="Bibi F."/>
            <person name="Jeon C.O."/>
            <person name="Chung Y.R."/>
        </authorList>
    </citation>
    <scope>NUCLEOTIDE SEQUENCE [LARGE SCALE GENOMIC DNA]</scope>
    <source>
        <strain evidence="8 9">YC6898</strain>
    </source>
</reference>
<accession>A0A4R5PHH8</accession>
<dbReference type="SUPFAM" id="SSF103481">
    <property type="entry name" value="Multidrug resistance efflux transporter EmrE"/>
    <property type="match status" value="2"/>
</dbReference>
<organism evidence="8 9">
    <name type="scientific">Pseudohoeflea suaedae</name>
    <dbReference type="NCBI Taxonomy" id="877384"/>
    <lineage>
        <taxon>Bacteria</taxon>
        <taxon>Pseudomonadati</taxon>
        <taxon>Pseudomonadota</taxon>
        <taxon>Alphaproteobacteria</taxon>
        <taxon>Hyphomicrobiales</taxon>
        <taxon>Rhizobiaceae</taxon>
        <taxon>Pseudohoeflea</taxon>
    </lineage>
</organism>
<feature type="transmembrane region" description="Helical" evidence="6">
    <location>
        <begin position="186"/>
        <end position="207"/>
    </location>
</feature>
<dbReference type="InterPro" id="IPR000620">
    <property type="entry name" value="EamA_dom"/>
</dbReference>
<evidence type="ECO:0000256" key="2">
    <source>
        <dbReference type="ARBA" id="ARBA00007362"/>
    </source>
</evidence>
<feature type="transmembrane region" description="Helical" evidence="6">
    <location>
        <begin position="128"/>
        <end position="146"/>
    </location>
</feature>
<dbReference type="OrthoDB" id="9784288at2"/>
<dbReference type="AlphaFoldDB" id="A0A4R5PHH8"/>
<feature type="transmembrane region" description="Helical" evidence="6">
    <location>
        <begin position="76"/>
        <end position="95"/>
    </location>
</feature>
<feature type="transmembrane region" description="Helical" evidence="6">
    <location>
        <begin position="219"/>
        <end position="237"/>
    </location>
</feature>
<keyword evidence="4 6" id="KW-1133">Transmembrane helix</keyword>
<dbReference type="PANTHER" id="PTHR32322:SF2">
    <property type="entry name" value="EAMA DOMAIN-CONTAINING PROTEIN"/>
    <property type="match status" value="1"/>
</dbReference>
<evidence type="ECO:0000256" key="4">
    <source>
        <dbReference type="ARBA" id="ARBA00022989"/>
    </source>
</evidence>